<reference evidence="2 3" key="1">
    <citation type="submission" date="2024-09" db="EMBL/GenBank/DDBJ databases">
        <title>Chromosome-scale assembly of Riccia fluitans.</title>
        <authorList>
            <person name="Paukszto L."/>
            <person name="Sawicki J."/>
            <person name="Karawczyk K."/>
            <person name="Piernik-Szablinska J."/>
            <person name="Szczecinska M."/>
            <person name="Mazdziarz M."/>
        </authorList>
    </citation>
    <scope>NUCLEOTIDE SEQUENCE [LARGE SCALE GENOMIC DNA]</scope>
    <source>
        <strain evidence="2">Rf_01</strain>
        <tissue evidence="2">Aerial parts of the thallus</tissue>
    </source>
</reference>
<accession>A0ABD1ZIG3</accession>
<evidence type="ECO:0000313" key="3">
    <source>
        <dbReference type="Proteomes" id="UP001605036"/>
    </source>
</evidence>
<evidence type="ECO:0000313" key="2">
    <source>
        <dbReference type="EMBL" id="KAL2651240.1"/>
    </source>
</evidence>
<feature type="transmembrane region" description="Helical" evidence="1">
    <location>
        <begin position="21"/>
        <end position="41"/>
    </location>
</feature>
<name>A0ABD1ZIG3_9MARC</name>
<organism evidence="2 3">
    <name type="scientific">Riccia fluitans</name>
    <dbReference type="NCBI Taxonomy" id="41844"/>
    <lineage>
        <taxon>Eukaryota</taxon>
        <taxon>Viridiplantae</taxon>
        <taxon>Streptophyta</taxon>
        <taxon>Embryophyta</taxon>
        <taxon>Marchantiophyta</taxon>
        <taxon>Marchantiopsida</taxon>
        <taxon>Marchantiidae</taxon>
        <taxon>Marchantiales</taxon>
        <taxon>Ricciaceae</taxon>
        <taxon>Riccia</taxon>
    </lineage>
</organism>
<comment type="caution">
    <text evidence="2">The sequence shown here is derived from an EMBL/GenBank/DDBJ whole genome shotgun (WGS) entry which is preliminary data.</text>
</comment>
<dbReference type="Proteomes" id="UP001605036">
    <property type="component" value="Unassembled WGS sequence"/>
</dbReference>
<keyword evidence="1" id="KW-0812">Transmembrane</keyword>
<keyword evidence="1" id="KW-0472">Membrane</keyword>
<evidence type="ECO:0000256" key="1">
    <source>
        <dbReference type="SAM" id="Phobius"/>
    </source>
</evidence>
<proteinExistence type="predicted"/>
<dbReference type="EMBL" id="JBHFFA010000001">
    <property type="protein sequence ID" value="KAL2651240.1"/>
    <property type="molecule type" value="Genomic_DNA"/>
</dbReference>
<sequence>MSRKVTFRPDIKAHSTFLPPAFLFYLLLCLSLMAVSSIRLFPSITWAEGTGGYKRFYLLVLGSGQIFVRMSSKFNFKAAYACGKKEIVDTFHVLAQVELRLGFIGLTSKMLAVPSRTRNHARTEEEVRKSDKIERKGAMREGCDRMKYACSD</sequence>
<gene>
    <name evidence="2" type="ORF">R1flu_019368</name>
</gene>
<keyword evidence="1" id="KW-1133">Transmembrane helix</keyword>
<protein>
    <submittedName>
        <fullName evidence="2">Uncharacterized protein</fullName>
    </submittedName>
</protein>
<keyword evidence="3" id="KW-1185">Reference proteome</keyword>
<dbReference type="AlphaFoldDB" id="A0ABD1ZIG3"/>